<dbReference type="Pfam" id="PF00195">
    <property type="entry name" value="Chal_sti_synt_N"/>
    <property type="match status" value="1"/>
</dbReference>
<dbReference type="InterPro" id="IPR011141">
    <property type="entry name" value="Polyketide_synthase_type-III"/>
</dbReference>
<dbReference type="PANTHER" id="PTHR11877:SF46">
    <property type="entry name" value="TYPE III POLYKETIDE SYNTHASE A"/>
    <property type="match status" value="1"/>
</dbReference>
<organism evidence="6 7">
    <name type="scientific">Halostreptopolyspora alba</name>
    <dbReference type="NCBI Taxonomy" id="2487137"/>
    <lineage>
        <taxon>Bacteria</taxon>
        <taxon>Bacillati</taxon>
        <taxon>Actinomycetota</taxon>
        <taxon>Actinomycetes</taxon>
        <taxon>Streptosporangiales</taxon>
        <taxon>Nocardiopsidaceae</taxon>
        <taxon>Halostreptopolyspora</taxon>
    </lineage>
</organism>
<dbReference type="RefSeq" id="WP_123200506.1">
    <property type="nucleotide sequence ID" value="NZ_RJMB01000005.1"/>
</dbReference>
<dbReference type="Pfam" id="PF02797">
    <property type="entry name" value="Chal_sti_synt_C"/>
    <property type="match status" value="1"/>
</dbReference>
<feature type="domain" description="Chalcone/stilbene synthase C-terminal" evidence="5">
    <location>
        <begin position="220"/>
        <end position="347"/>
    </location>
</feature>
<evidence type="ECO:0000313" key="7">
    <source>
        <dbReference type="Proteomes" id="UP000269198"/>
    </source>
</evidence>
<evidence type="ECO:0000256" key="2">
    <source>
        <dbReference type="ARBA" id="ARBA00022679"/>
    </source>
</evidence>
<proteinExistence type="inferred from homology"/>
<evidence type="ECO:0000256" key="3">
    <source>
        <dbReference type="PIRSR" id="PIRSR000451-1"/>
    </source>
</evidence>
<dbReference type="InterPro" id="IPR001099">
    <property type="entry name" value="Chalcone/stilbene_synt_N"/>
</dbReference>
<dbReference type="Proteomes" id="UP000269198">
    <property type="component" value="Unassembled WGS sequence"/>
</dbReference>
<evidence type="ECO:0000256" key="1">
    <source>
        <dbReference type="ARBA" id="ARBA00005531"/>
    </source>
</evidence>
<dbReference type="PIRSF" id="PIRSF000451">
    <property type="entry name" value="PKS_III"/>
    <property type="match status" value="1"/>
</dbReference>
<feature type="domain" description="Chalcone/stilbene synthase N-terminal" evidence="4">
    <location>
        <begin position="4"/>
        <end position="196"/>
    </location>
</feature>
<sequence length="349" mass="36896">MTSARITGIGTAFPSTTLAQERLPELLPDGHPDADVLHKLVRRSGIRRRHLAVDPESEDVSSWGTRARMRRFQRDALPLARSALTDALVAADTDPGEVGQLCVVSSTGYQSPGVDSRLIRELGMSPATQRLFIGHMGCYAALPGLAACADFARCHPNPAALLNVELSSLHLQPPPWDIEQFVINTLFGDGAVAMVVQGTDRPGRGATVVDVASHTDVEHEDHMTWEVGDTGFPMGLSPKIPDLIAARLPDVVSALLAPHDLTAARVGWWAVHPGGTKIIEAVEESLSLAPEATATSRAVLADYGNCSSAGLPIVLAELQRGSPLPPGEPGVAMTFGPGLTLYTALLRGG</sequence>
<keyword evidence="7" id="KW-1185">Reference proteome</keyword>
<name>A0A3N0ED04_9ACTN</name>
<dbReference type="EMBL" id="RJMB01000005">
    <property type="protein sequence ID" value="RNL85727.1"/>
    <property type="molecule type" value="Genomic_DNA"/>
</dbReference>
<evidence type="ECO:0000313" key="6">
    <source>
        <dbReference type="EMBL" id="RNL85727.1"/>
    </source>
</evidence>
<dbReference type="AlphaFoldDB" id="A0A3N0ED04"/>
<dbReference type="InterPro" id="IPR016039">
    <property type="entry name" value="Thiolase-like"/>
</dbReference>
<dbReference type="OrthoDB" id="9786288at2"/>
<dbReference type="Gene3D" id="3.40.47.10">
    <property type="match status" value="2"/>
</dbReference>
<protein>
    <submittedName>
        <fullName evidence="6">Type III polyketide synthase</fullName>
    </submittedName>
</protein>
<gene>
    <name evidence="6" type="ORF">EFW17_07105</name>
</gene>
<reference evidence="6 7" key="1">
    <citation type="submission" date="2018-11" db="EMBL/GenBank/DDBJ databases">
        <title>The genome draft of YIM 96095.</title>
        <authorList>
            <person name="Tang S.-K."/>
            <person name="Chunyu W.-X."/>
            <person name="Feng Y.-Z."/>
        </authorList>
    </citation>
    <scope>NUCLEOTIDE SEQUENCE [LARGE SCALE GENOMIC DNA]</scope>
    <source>
        <strain evidence="6 7">YIM 96095</strain>
    </source>
</reference>
<dbReference type="GO" id="GO:0016747">
    <property type="term" value="F:acyltransferase activity, transferring groups other than amino-acyl groups"/>
    <property type="evidence" value="ECO:0007669"/>
    <property type="project" value="InterPro"/>
</dbReference>
<dbReference type="PANTHER" id="PTHR11877">
    <property type="entry name" value="HYDROXYMETHYLGLUTARYL-COA SYNTHASE"/>
    <property type="match status" value="1"/>
</dbReference>
<comment type="caution">
    <text evidence="6">The sequence shown here is derived from an EMBL/GenBank/DDBJ whole genome shotgun (WGS) entry which is preliminary data.</text>
</comment>
<dbReference type="GO" id="GO:0030639">
    <property type="term" value="P:polyketide biosynthetic process"/>
    <property type="evidence" value="ECO:0007669"/>
    <property type="project" value="TreeGrafter"/>
</dbReference>
<evidence type="ECO:0000259" key="5">
    <source>
        <dbReference type="Pfam" id="PF02797"/>
    </source>
</evidence>
<dbReference type="CDD" id="cd00831">
    <property type="entry name" value="CHS_like"/>
    <property type="match status" value="1"/>
</dbReference>
<dbReference type="SUPFAM" id="SSF53901">
    <property type="entry name" value="Thiolase-like"/>
    <property type="match status" value="1"/>
</dbReference>
<keyword evidence="2" id="KW-0808">Transferase</keyword>
<comment type="similarity">
    <text evidence="1">Belongs to the thiolase-like superfamily. Chalcone/stilbene synthases family.</text>
</comment>
<accession>A0A3N0ED04</accession>
<evidence type="ECO:0000259" key="4">
    <source>
        <dbReference type="Pfam" id="PF00195"/>
    </source>
</evidence>
<dbReference type="InterPro" id="IPR012328">
    <property type="entry name" value="Chalcone/stilbene_synt_C"/>
</dbReference>
<feature type="active site" description="Acyl-thioester intermediate" evidence="3">
    <location>
        <position position="138"/>
    </location>
</feature>